<accession>A0A8E2W802</accession>
<protein>
    <submittedName>
        <fullName evidence="1">Uncharacterized protein</fullName>
    </submittedName>
</protein>
<organism evidence="1 2">
    <name type="scientific">Rhizobium loti</name>
    <name type="common">Mesorhizobium loti</name>
    <dbReference type="NCBI Taxonomy" id="381"/>
    <lineage>
        <taxon>Bacteria</taxon>
        <taxon>Pseudomonadati</taxon>
        <taxon>Pseudomonadota</taxon>
        <taxon>Alphaproteobacteria</taxon>
        <taxon>Hyphomicrobiales</taxon>
        <taxon>Phyllobacteriaceae</taxon>
        <taxon>Mesorhizobium</taxon>
    </lineage>
</organism>
<proteinExistence type="predicted"/>
<gene>
    <name evidence="1" type="ORF">C8D77_11375</name>
</gene>
<dbReference type="AlphaFoldDB" id="A0A8E2W802"/>
<reference evidence="1 2" key="1">
    <citation type="submission" date="2018-05" db="EMBL/GenBank/DDBJ databases">
        <title>Genomic Encyclopedia of Type Strains, Phase IV (KMG-IV): sequencing the most valuable type-strain genomes for metagenomic binning, comparative biology and taxonomic classification.</title>
        <authorList>
            <person name="Goeker M."/>
        </authorList>
    </citation>
    <scope>NUCLEOTIDE SEQUENCE [LARGE SCALE GENOMIC DNA]</scope>
    <source>
        <strain evidence="1 2">DSM 2626</strain>
    </source>
</reference>
<sequence length="63" mass="7127">MDSVHPNGKVPPCVEVIEACGEWFVRIVGDDEEITRSFDLESFALSYAEGQRIRLGLAEFKRL</sequence>
<dbReference type="RefSeq" id="WP_109671016.1">
    <property type="nucleotide sequence ID" value="NZ_QGGH01000013.1"/>
</dbReference>
<dbReference type="Proteomes" id="UP000245631">
    <property type="component" value="Unassembled WGS sequence"/>
</dbReference>
<dbReference type="EMBL" id="QGGH01000013">
    <property type="protein sequence ID" value="PWJ87986.1"/>
    <property type="molecule type" value="Genomic_DNA"/>
</dbReference>
<name>A0A8E2W802_RHILI</name>
<evidence type="ECO:0000313" key="2">
    <source>
        <dbReference type="Proteomes" id="UP000245631"/>
    </source>
</evidence>
<dbReference type="GeneID" id="61055188"/>
<comment type="caution">
    <text evidence="1">The sequence shown here is derived from an EMBL/GenBank/DDBJ whole genome shotgun (WGS) entry which is preliminary data.</text>
</comment>
<evidence type="ECO:0000313" key="1">
    <source>
        <dbReference type="EMBL" id="PWJ87986.1"/>
    </source>
</evidence>